<comment type="caution">
    <text evidence="2">The sequence shown here is derived from an EMBL/GenBank/DDBJ whole genome shotgun (WGS) entry which is preliminary data.</text>
</comment>
<feature type="signal peptide" evidence="1">
    <location>
        <begin position="1"/>
        <end position="29"/>
    </location>
</feature>
<dbReference type="EMBL" id="VSRR010130899">
    <property type="protein sequence ID" value="MPD02320.1"/>
    <property type="molecule type" value="Genomic_DNA"/>
</dbReference>
<accession>A0A5B7K5K1</accession>
<evidence type="ECO:0000313" key="2">
    <source>
        <dbReference type="EMBL" id="MPD02320.1"/>
    </source>
</evidence>
<evidence type="ECO:0000256" key="1">
    <source>
        <dbReference type="SAM" id="SignalP"/>
    </source>
</evidence>
<evidence type="ECO:0008006" key="4">
    <source>
        <dbReference type="Google" id="ProtNLM"/>
    </source>
</evidence>
<proteinExistence type="predicted"/>
<evidence type="ECO:0000313" key="3">
    <source>
        <dbReference type="Proteomes" id="UP000324222"/>
    </source>
</evidence>
<protein>
    <recommendedName>
        <fullName evidence="4">Secreted protein</fullName>
    </recommendedName>
</protein>
<feature type="chain" id="PRO_5022663845" description="Secreted protein" evidence="1">
    <location>
        <begin position="30"/>
        <end position="135"/>
    </location>
</feature>
<keyword evidence="1" id="KW-0732">Signal</keyword>
<reference evidence="2 3" key="1">
    <citation type="submission" date="2019-05" db="EMBL/GenBank/DDBJ databases">
        <title>Another draft genome of Portunus trituberculatus and its Hox gene families provides insights of decapod evolution.</title>
        <authorList>
            <person name="Jeong J.-H."/>
            <person name="Song I."/>
            <person name="Kim S."/>
            <person name="Choi T."/>
            <person name="Kim D."/>
            <person name="Ryu S."/>
            <person name="Kim W."/>
        </authorList>
    </citation>
    <scope>NUCLEOTIDE SEQUENCE [LARGE SCALE GENOMIC DNA]</scope>
    <source>
        <tissue evidence="2">Muscle</tissue>
    </source>
</reference>
<name>A0A5B7K5K1_PORTR</name>
<dbReference type="AlphaFoldDB" id="A0A5B7K5K1"/>
<keyword evidence="3" id="KW-1185">Reference proteome</keyword>
<dbReference type="Proteomes" id="UP000324222">
    <property type="component" value="Unassembled WGS sequence"/>
</dbReference>
<sequence length="135" mass="15604">MRRRSVSEYRATYAAVLAVVVLILGSREGEQCCKMEEEPVNWTKACQTGICQPVLHSSSCCGRLCCVMETLKVGNGARMEVFLFVRLVAPGQCPSCIVKRKKRLEQRVYKGFNEMQRYKARRLIPQDHNYWQVIW</sequence>
<organism evidence="2 3">
    <name type="scientific">Portunus trituberculatus</name>
    <name type="common">Swimming crab</name>
    <name type="synonym">Neptunus trituberculatus</name>
    <dbReference type="NCBI Taxonomy" id="210409"/>
    <lineage>
        <taxon>Eukaryota</taxon>
        <taxon>Metazoa</taxon>
        <taxon>Ecdysozoa</taxon>
        <taxon>Arthropoda</taxon>
        <taxon>Crustacea</taxon>
        <taxon>Multicrustacea</taxon>
        <taxon>Malacostraca</taxon>
        <taxon>Eumalacostraca</taxon>
        <taxon>Eucarida</taxon>
        <taxon>Decapoda</taxon>
        <taxon>Pleocyemata</taxon>
        <taxon>Brachyura</taxon>
        <taxon>Eubrachyura</taxon>
        <taxon>Portunoidea</taxon>
        <taxon>Portunidae</taxon>
        <taxon>Portuninae</taxon>
        <taxon>Portunus</taxon>
    </lineage>
</organism>
<gene>
    <name evidence="2" type="ORF">E2C01_097897</name>
</gene>